<dbReference type="Gene3D" id="2.50.20.20">
    <property type="match status" value="1"/>
</dbReference>
<protein>
    <recommendedName>
        <fullName evidence="3">LppX_LprAFG lipoprotein</fullName>
    </recommendedName>
</protein>
<proteinExistence type="predicted"/>
<feature type="region of interest" description="Disordered" evidence="1">
    <location>
        <begin position="74"/>
        <end position="98"/>
    </location>
</feature>
<name>A0A455T0U6_9CHLR</name>
<evidence type="ECO:0000313" key="2">
    <source>
        <dbReference type="EMBL" id="BBH93540.1"/>
    </source>
</evidence>
<reference evidence="2" key="1">
    <citation type="submission" date="2018-12" db="EMBL/GenBank/DDBJ databases">
        <title>Novel natural products biosynthetic potential of the class Ktedonobacteria.</title>
        <authorList>
            <person name="Zheng Y."/>
            <person name="Saitou A."/>
            <person name="Wang C.M."/>
            <person name="Toyoda A."/>
            <person name="Minakuchi Y."/>
            <person name="Sekiguchi Y."/>
            <person name="Ueda K."/>
            <person name="Takano H."/>
            <person name="Sakai Y."/>
            <person name="Yokota A."/>
            <person name="Yabe S."/>
        </authorList>
    </citation>
    <scope>NUCLEOTIDE SEQUENCE</scope>
    <source>
        <strain evidence="2">A3-2</strain>
    </source>
</reference>
<dbReference type="InterPro" id="IPR029046">
    <property type="entry name" value="LolA/LolB/LppX"/>
</dbReference>
<evidence type="ECO:0000256" key="1">
    <source>
        <dbReference type="SAM" id="MobiDB-lite"/>
    </source>
</evidence>
<gene>
    <name evidence="2" type="ORF">KTA_17390</name>
</gene>
<dbReference type="AlphaFoldDB" id="A0A455T0U6"/>
<accession>A0A455T0U6</accession>
<evidence type="ECO:0008006" key="3">
    <source>
        <dbReference type="Google" id="ProtNLM"/>
    </source>
</evidence>
<organism evidence="2">
    <name type="scientific">Thermogemmatispora argillosa</name>
    <dbReference type="NCBI Taxonomy" id="2045280"/>
    <lineage>
        <taxon>Bacteria</taxon>
        <taxon>Bacillati</taxon>
        <taxon>Chloroflexota</taxon>
        <taxon>Ktedonobacteria</taxon>
        <taxon>Thermogemmatisporales</taxon>
        <taxon>Thermogemmatisporaceae</taxon>
        <taxon>Thermogemmatispora</taxon>
    </lineage>
</organism>
<sequence length="314" mass="33830">MLIRRLSISSLLFGLLGLMLLLSACGNASSSSGTNTQSTLTAGQVLQKAIASMQHLKTVHLDFVLTDNLQMQGQGTATPASQSSTLPTNQTLSMQGSSDDILPDQGAAQLRLTIPGLGSDLQVHEVLKDGKIYLQNKQGQWYVLDQGSLSGSSNLFGTASNEQYSRLLSLAQKGQLTDHGDQTLHGQSLRHISVTFGKDALKDLFSSFGQLPSGLSQSDLQQIEQSLTLRQANLELWIDEQNFYVHELNLKTIIDIDLSKLLQATPTSGASSLSGVFTVQNNATVDYSKFNQPVTINAPANAIPTTNPLIVFEQ</sequence>
<dbReference type="SUPFAM" id="SSF89392">
    <property type="entry name" value="Prokaryotic lipoproteins and lipoprotein localization factors"/>
    <property type="match status" value="1"/>
</dbReference>
<dbReference type="PROSITE" id="PS51257">
    <property type="entry name" value="PROKAR_LIPOPROTEIN"/>
    <property type="match status" value="1"/>
</dbReference>
<dbReference type="EMBL" id="AP019377">
    <property type="protein sequence ID" value="BBH93540.1"/>
    <property type="molecule type" value="Genomic_DNA"/>
</dbReference>